<gene>
    <name evidence="5" type="ORF">K6K41_06495</name>
</gene>
<organism evidence="5 6">
    <name type="scientific">Chenggangzhangella methanolivorans</name>
    <dbReference type="NCBI Taxonomy" id="1437009"/>
    <lineage>
        <taxon>Bacteria</taxon>
        <taxon>Pseudomonadati</taxon>
        <taxon>Pseudomonadota</taxon>
        <taxon>Alphaproteobacteria</taxon>
        <taxon>Hyphomicrobiales</taxon>
        <taxon>Methylopilaceae</taxon>
        <taxon>Chenggangzhangella</taxon>
    </lineage>
</organism>
<dbReference type="PANTHER" id="PTHR44688">
    <property type="entry name" value="DNA-BINDING TRANSCRIPTIONAL ACTIVATOR DEVR_DOSR"/>
    <property type="match status" value="1"/>
</dbReference>
<dbReference type="InterPro" id="IPR005143">
    <property type="entry name" value="TF_LuxR_autoind-bd_dom"/>
</dbReference>
<evidence type="ECO:0000256" key="1">
    <source>
        <dbReference type="ARBA" id="ARBA00023015"/>
    </source>
</evidence>
<dbReference type="EMBL" id="CP081869">
    <property type="protein sequence ID" value="QZO01186.1"/>
    <property type="molecule type" value="Genomic_DNA"/>
</dbReference>
<sequence>MERRLEDFIEATMRAATARDVGEILKRELIAEGYENVVFVKTRNMLLQRIVWAELPDGYAPAYQENAWDRVDPVLKFAAATAQPFTWAQARRGREDDKVKAFFEECRVLGVHSGLTIPLRTASNQLDLVSVSVRTKDKPPAARLSIVYAMAVQTWLRHSELELEFERPKAVLSRRELETLRWMRDGKTNSEIAEILGISEKTVQFHAANIFRALGVNSRLEAIVVALQTGLITL</sequence>
<keyword evidence="1" id="KW-0805">Transcription regulation</keyword>
<evidence type="ECO:0000313" key="5">
    <source>
        <dbReference type="EMBL" id="QZO01186.1"/>
    </source>
</evidence>
<dbReference type="SMART" id="SM00421">
    <property type="entry name" value="HTH_LUXR"/>
    <property type="match status" value="1"/>
</dbReference>
<accession>A0A9E6UNJ9</accession>
<dbReference type="InterPro" id="IPR000792">
    <property type="entry name" value="Tscrpt_reg_LuxR_C"/>
</dbReference>
<proteinExistence type="predicted"/>
<dbReference type="InterPro" id="IPR036388">
    <property type="entry name" value="WH-like_DNA-bd_sf"/>
</dbReference>
<protein>
    <submittedName>
        <fullName evidence="5">LuxR C-terminal-related transcriptional regulator</fullName>
    </submittedName>
</protein>
<feature type="domain" description="HTH luxR-type" evidence="4">
    <location>
        <begin position="166"/>
        <end position="230"/>
    </location>
</feature>
<dbReference type="PANTHER" id="PTHR44688:SF16">
    <property type="entry name" value="DNA-BINDING TRANSCRIPTIONAL ACTIVATOR DEVR_DOSR"/>
    <property type="match status" value="1"/>
</dbReference>
<dbReference type="InterPro" id="IPR016032">
    <property type="entry name" value="Sig_transdc_resp-reg_C-effctor"/>
</dbReference>
<keyword evidence="6" id="KW-1185">Reference proteome</keyword>
<reference evidence="5" key="1">
    <citation type="submission" date="2021-08" db="EMBL/GenBank/DDBJ databases">
        <authorList>
            <person name="Zhang H."/>
            <person name="Xu M."/>
            <person name="Yu Z."/>
            <person name="Yang L."/>
            <person name="Cai Y."/>
        </authorList>
    </citation>
    <scope>NUCLEOTIDE SEQUENCE</scope>
    <source>
        <strain evidence="5">CHL1</strain>
    </source>
</reference>
<dbReference type="SUPFAM" id="SSF75516">
    <property type="entry name" value="Pheromone-binding domain of LuxR-like quorum-sensing transcription factors"/>
    <property type="match status" value="1"/>
</dbReference>
<dbReference type="Pfam" id="PF03472">
    <property type="entry name" value="Autoind_bind"/>
    <property type="match status" value="1"/>
</dbReference>
<keyword evidence="2" id="KW-0238">DNA-binding</keyword>
<dbReference type="RefSeq" id="WP_261404423.1">
    <property type="nucleotide sequence ID" value="NZ_CP081869.1"/>
</dbReference>
<dbReference type="AlphaFoldDB" id="A0A9E6UNJ9"/>
<dbReference type="PRINTS" id="PR00038">
    <property type="entry name" value="HTHLUXR"/>
</dbReference>
<dbReference type="Pfam" id="PF00196">
    <property type="entry name" value="GerE"/>
    <property type="match status" value="1"/>
</dbReference>
<dbReference type="Proteomes" id="UP000825701">
    <property type="component" value="Chromosome"/>
</dbReference>
<dbReference type="Gene3D" id="3.30.450.80">
    <property type="entry name" value="Transcription factor LuxR-like, autoinducer-binding domain"/>
    <property type="match status" value="1"/>
</dbReference>
<evidence type="ECO:0000256" key="3">
    <source>
        <dbReference type="ARBA" id="ARBA00023163"/>
    </source>
</evidence>
<dbReference type="InterPro" id="IPR036693">
    <property type="entry name" value="TF_LuxR_autoind-bd_dom_sf"/>
</dbReference>
<dbReference type="GO" id="GO:0003677">
    <property type="term" value="F:DNA binding"/>
    <property type="evidence" value="ECO:0007669"/>
    <property type="project" value="UniProtKB-KW"/>
</dbReference>
<name>A0A9E6UNJ9_9HYPH</name>
<dbReference type="SUPFAM" id="SSF46894">
    <property type="entry name" value="C-terminal effector domain of the bipartite response regulators"/>
    <property type="match status" value="1"/>
</dbReference>
<evidence type="ECO:0000259" key="4">
    <source>
        <dbReference type="PROSITE" id="PS50043"/>
    </source>
</evidence>
<keyword evidence="3" id="KW-0804">Transcription</keyword>
<dbReference type="GO" id="GO:0006355">
    <property type="term" value="P:regulation of DNA-templated transcription"/>
    <property type="evidence" value="ECO:0007669"/>
    <property type="project" value="InterPro"/>
</dbReference>
<dbReference type="Gene3D" id="1.10.10.10">
    <property type="entry name" value="Winged helix-like DNA-binding domain superfamily/Winged helix DNA-binding domain"/>
    <property type="match status" value="1"/>
</dbReference>
<dbReference type="PROSITE" id="PS50043">
    <property type="entry name" value="HTH_LUXR_2"/>
    <property type="match status" value="1"/>
</dbReference>
<dbReference type="KEGG" id="cmet:K6K41_06495"/>
<dbReference type="CDD" id="cd06170">
    <property type="entry name" value="LuxR_C_like"/>
    <property type="match status" value="1"/>
</dbReference>
<evidence type="ECO:0000256" key="2">
    <source>
        <dbReference type="ARBA" id="ARBA00023125"/>
    </source>
</evidence>
<evidence type="ECO:0000313" key="6">
    <source>
        <dbReference type="Proteomes" id="UP000825701"/>
    </source>
</evidence>